<dbReference type="OrthoDB" id="6513042at2759"/>
<evidence type="ECO:0000313" key="2">
    <source>
        <dbReference type="EMBL" id="KAF1915757.1"/>
    </source>
</evidence>
<name>A0A6A5QNZ3_AMPQU</name>
<reference evidence="2" key="1">
    <citation type="journal article" date="2020" name="Stud. Mycol.">
        <title>101 Dothideomycetes genomes: a test case for predicting lifestyles and emergence of pathogens.</title>
        <authorList>
            <person name="Haridas S."/>
            <person name="Albert R."/>
            <person name="Binder M."/>
            <person name="Bloem J."/>
            <person name="Labutti K."/>
            <person name="Salamov A."/>
            <person name="Andreopoulos B."/>
            <person name="Baker S."/>
            <person name="Barry K."/>
            <person name="Bills G."/>
            <person name="Bluhm B."/>
            <person name="Cannon C."/>
            <person name="Castanera R."/>
            <person name="Culley D."/>
            <person name="Daum C."/>
            <person name="Ezra D."/>
            <person name="Gonzalez J."/>
            <person name="Henrissat B."/>
            <person name="Kuo A."/>
            <person name="Liang C."/>
            <person name="Lipzen A."/>
            <person name="Lutzoni F."/>
            <person name="Magnuson J."/>
            <person name="Mondo S."/>
            <person name="Nolan M."/>
            <person name="Ohm R."/>
            <person name="Pangilinan J."/>
            <person name="Park H.-J."/>
            <person name="Ramirez L."/>
            <person name="Alfaro M."/>
            <person name="Sun H."/>
            <person name="Tritt A."/>
            <person name="Yoshinaga Y."/>
            <person name="Zwiers L.-H."/>
            <person name="Turgeon B."/>
            <person name="Goodwin S."/>
            <person name="Spatafora J."/>
            <person name="Crous P."/>
            <person name="Grigoriev I."/>
        </authorList>
    </citation>
    <scope>NUCLEOTIDE SEQUENCE</scope>
    <source>
        <strain evidence="2">HMLAC05119</strain>
    </source>
</reference>
<evidence type="ECO:0000256" key="1">
    <source>
        <dbReference type="SAM" id="SignalP"/>
    </source>
</evidence>
<proteinExistence type="predicted"/>
<gene>
    <name evidence="2" type="ORF">BDU57DRAFT_573024</name>
</gene>
<feature type="signal peptide" evidence="1">
    <location>
        <begin position="1"/>
        <end position="30"/>
    </location>
</feature>
<accession>A0A6A5QNZ3</accession>
<feature type="chain" id="PRO_5025566715" evidence="1">
    <location>
        <begin position="31"/>
        <end position="346"/>
    </location>
</feature>
<protein>
    <submittedName>
        <fullName evidence="2">Uncharacterized protein</fullName>
    </submittedName>
</protein>
<dbReference type="AlphaFoldDB" id="A0A6A5QNZ3"/>
<keyword evidence="1" id="KW-0732">Signal</keyword>
<evidence type="ECO:0000313" key="3">
    <source>
        <dbReference type="Proteomes" id="UP000800096"/>
    </source>
</evidence>
<organism evidence="2 3">
    <name type="scientific">Ampelomyces quisqualis</name>
    <name type="common">Powdery mildew agent</name>
    <dbReference type="NCBI Taxonomy" id="50730"/>
    <lineage>
        <taxon>Eukaryota</taxon>
        <taxon>Fungi</taxon>
        <taxon>Dikarya</taxon>
        <taxon>Ascomycota</taxon>
        <taxon>Pezizomycotina</taxon>
        <taxon>Dothideomycetes</taxon>
        <taxon>Pleosporomycetidae</taxon>
        <taxon>Pleosporales</taxon>
        <taxon>Pleosporineae</taxon>
        <taxon>Phaeosphaeriaceae</taxon>
        <taxon>Ampelomyces</taxon>
    </lineage>
</organism>
<keyword evidence="3" id="KW-1185">Reference proteome</keyword>
<dbReference type="EMBL" id="ML979135">
    <property type="protein sequence ID" value="KAF1915757.1"/>
    <property type="molecule type" value="Genomic_DNA"/>
</dbReference>
<dbReference type="Proteomes" id="UP000800096">
    <property type="component" value="Unassembled WGS sequence"/>
</dbReference>
<sequence length="346" mass="37968">MRFFLFTFSALQVHLSIYFVTRLFCWSVAAEPTDLADFDQTIPILGQMARTDQDFKDGLALDLFSPQNRTLVVSKNTSPLPGKFVSGSTGETFVALSNYSWIIKVNDTARDLIAKVELPYEPEDVQNRGFNVADTSENKTRIIKMTSLDGEYILLGRNSIDTANIFVQYGFGATRTVNLTGGGGMQEAEFVDGLRISLESDQDMGINIDLSNGVDGIAVPTGMRSLTLLFSSNAHGLDSYAWAMNTSASNQQLKRGTIRFPINTSLVSSSGNDTTSVKKTQIMVAKRALDATSSTPFIPLSQKSHKVECRPDCSVTVKDLQQLDGHYITALKNWLMNSPEWSAGPS</sequence>